<accession>A0A4S9AQP0</accession>
<evidence type="ECO:0000256" key="2">
    <source>
        <dbReference type="SAM" id="MobiDB-lite"/>
    </source>
</evidence>
<dbReference type="Pfam" id="PF04847">
    <property type="entry name" value="Calcipressin"/>
    <property type="match status" value="1"/>
</dbReference>
<comment type="caution">
    <text evidence="3">The sequence shown here is derived from an EMBL/GenBank/DDBJ whole genome shotgun (WGS) entry which is preliminary data.</text>
</comment>
<dbReference type="Gene3D" id="3.30.70.330">
    <property type="match status" value="1"/>
</dbReference>
<protein>
    <submittedName>
        <fullName evidence="3">Calcipressin</fullName>
    </submittedName>
</protein>
<dbReference type="GO" id="GO:0019722">
    <property type="term" value="P:calcium-mediated signaling"/>
    <property type="evidence" value="ECO:0007669"/>
    <property type="project" value="InterPro"/>
</dbReference>
<gene>
    <name evidence="3" type="ORF">D6D15_10430</name>
</gene>
<proteinExistence type="inferred from homology"/>
<reference evidence="3 4" key="1">
    <citation type="submission" date="2018-10" db="EMBL/GenBank/DDBJ databases">
        <title>Fifty Aureobasidium pullulans genomes reveal a recombining polyextremotolerant generalist.</title>
        <authorList>
            <person name="Gostincar C."/>
            <person name="Turk M."/>
            <person name="Zajc J."/>
            <person name="Gunde-Cimerman N."/>
        </authorList>
    </citation>
    <scope>NUCLEOTIDE SEQUENCE [LARGE SCALE GENOMIC DNA]</scope>
    <source>
        <strain evidence="3 4">EXF-10507</strain>
    </source>
</reference>
<evidence type="ECO:0000256" key="1">
    <source>
        <dbReference type="ARBA" id="ARBA00008209"/>
    </source>
</evidence>
<dbReference type="GO" id="GO:0008597">
    <property type="term" value="F:calcium-dependent protein serine/threonine phosphatase regulator activity"/>
    <property type="evidence" value="ECO:0007669"/>
    <property type="project" value="TreeGrafter"/>
</dbReference>
<feature type="region of interest" description="Disordered" evidence="2">
    <location>
        <begin position="273"/>
        <end position="319"/>
    </location>
</feature>
<feature type="compositionally biased region" description="Polar residues" evidence="2">
    <location>
        <begin position="54"/>
        <end position="68"/>
    </location>
</feature>
<feature type="compositionally biased region" description="Polar residues" evidence="2">
    <location>
        <begin position="285"/>
        <end position="295"/>
    </location>
</feature>
<sequence length="319" mass="34867">MVYLPATAQVPTRQRLLEERRIARSSNLNPTLSTVYLQESPAAALNTMAAITSLHTPPMSPHSSTASSPAKRRHSSLSLDLSNLPQLSEPTPPSNTLIITNLNDVAIFSATNLASIKQALDSHATTYSFSPLKSFRRIIASFYSVEAAIDIRSKLDGENVLGQRIRVYFGTETKIASAEDQHLKAPSTGKLFFISPPPSPPHGWESRHEDPPNKEVHAEDLADALHRLSSVPEDEQVHAQHVEQIEEKTAPVSASVTRSRADSITIVYSPIEQGHSPHLPAISVEDTSCEASPTEENFGEDAQKPITHTARPPVELMEE</sequence>
<dbReference type="FunFam" id="3.30.70.330:FF:000503">
    <property type="entry name" value="Calcineurin binding protein, putative"/>
    <property type="match status" value="1"/>
</dbReference>
<evidence type="ECO:0000313" key="3">
    <source>
        <dbReference type="EMBL" id="THW81996.1"/>
    </source>
</evidence>
<comment type="similarity">
    <text evidence="1">Belongs to the RCAN family.</text>
</comment>
<dbReference type="PANTHER" id="PTHR10300">
    <property type="entry name" value="CALCIPRESSIN"/>
    <property type="match status" value="1"/>
</dbReference>
<dbReference type="Proteomes" id="UP000304928">
    <property type="component" value="Unassembled WGS sequence"/>
</dbReference>
<dbReference type="GO" id="GO:0005737">
    <property type="term" value="C:cytoplasm"/>
    <property type="evidence" value="ECO:0007669"/>
    <property type="project" value="TreeGrafter"/>
</dbReference>
<dbReference type="GO" id="GO:0005634">
    <property type="term" value="C:nucleus"/>
    <property type="evidence" value="ECO:0007669"/>
    <property type="project" value="TreeGrafter"/>
</dbReference>
<dbReference type="EMBL" id="QZAR01000412">
    <property type="protein sequence ID" value="THW81996.1"/>
    <property type="molecule type" value="Genomic_DNA"/>
</dbReference>
<dbReference type="InterPro" id="IPR035979">
    <property type="entry name" value="RBD_domain_sf"/>
</dbReference>
<dbReference type="AlphaFoldDB" id="A0A4S9AQP0"/>
<organism evidence="3 4">
    <name type="scientific">Aureobasidium pullulans</name>
    <name type="common">Black yeast</name>
    <name type="synonym">Pullularia pullulans</name>
    <dbReference type="NCBI Taxonomy" id="5580"/>
    <lineage>
        <taxon>Eukaryota</taxon>
        <taxon>Fungi</taxon>
        <taxon>Dikarya</taxon>
        <taxon>Ascomycota</taxon>
        <taxon>Pezizomycotina</taxon>
        <taxon>Dothideomycetes</taxon>
        <taxon>Dothideomycetidae</taxon>
        <taxon>Dothideales</taxon>
        <taxon>Saccotheciaceae</taxon>
        <taxon>Aureobasidium</taxon>
    </lineage>
</organism>
<dbReference type="InterPro" id="IPR006931">
    <property type="entry name" value="Calcipressin"/>
</dbReference>
<name>A0A4S9AQP0_AURPU</name>
<dbReference type="GO" id="GO:0003676">
    <property type="term" value="F:nucleic acid binding"/>
    <property type="evidence" value="ECO:0007669"/>
    <property type="project" value="InterPro"/>
</dbReference>
<dbReference type="InterPro" id="IPR012677">
    <property type="entry name" value="Nucleotide-bd_a/b_plait_sf"/>
</dbReference>
<evidence type="ECO:0000313" key="4">
    <source>
        <dbReference type="Proteomes" id="UP000304928"/>
    </source>
</evidence>
<feature type="region of interest" description="Disordered" evidence="2">
    <location>
        <begin position="54"/>
        <end position="75"/>
    </location>
</feature>
<dbReference type="SUPFAM" id="SSF54928">
    <property type="entry name" value="RNA-binding domain, RBD"/>
    <property type="match status" value="1"/>
</dbReference>
<dbReference type="PANTHER" id="PTHR10300:SF14">
    <property type="entry name" value="PROTEIN SARAH"/>
    <property type="match status" value="1"/>
</dbReference>